<dbReference type="RefSeq" id="WP_045096843.1">
    <property type="nucleotide sequence ID" value="NZ_LN614827.1"/>
</dbReference>
<dbReference type="HOGENOM" id="CLU_198243_0_0_6"/>
<keyword evidence="1" id="KW-0812">Transmembrane</keyword>
<keyword evidence="1" id="KW-1133">Transmembrane helix</keyword>
<sequence length="77" mass="8941">MLSWIVRALLLLSSTITGWFVAQDSSKFDIIQMVVVIFLVTMTLIIIAFGYSLFDWFKNILIKSSHKIHKDKLLRPK</sequence>
<evidence type="ECO:0000256" key="1">
    <source>
        <dbReference type="SAM" id="Phobius"/>
    </source>
</evidence>
<proteinExistence type="predicted"/>
<name>A0A098G968_9GAMM</name>
<organism evidence="2 3">
    <name type="scientific">Legionella fallonii LLAP-10</name>
    <dbReference type="NCBI Taxonomy" id="1212491"/>
    <lineage>
        <taxon>Bacteria</taxon>
        <taxon>Pseudomonadati</taxon>
        <taxon>Pseudomonadota</taxon>
        <taxon>Gammaproteobacteria</taxon>
        <taxon>Legionellales</taxon>
        <taxon>Legionellaceae</taxon>
        <taxon>Legionella</taxon>
    </lineage>
</organism>
<dbReference type="STRING" id="1212491.LFA_3214"/>
<keyword evidence="1" id="KW-0472">Membrane</keyword>
<evidence type="ECO:0000313" key="3">
    <source>
        <dbReference type="Proteomes" id="UP000032430"/>
    </source>
</evidence>
<protein>
    <submittedName>
        <fullName evidence="2">Uncharacterized protein</fullName>
    </submittedName>
</protein>
<dbReference type="KEGG" id="lfa:LFA_3214"/>
<reference evidence="3" key="1">
    <citation type="submission" date="2014-09" db="EMBL/GenBank/DDBJ databases">
        <authorList>
            <person name="Gomez-Valero L."/>
        </authorList>
    </citation>
    <scope>NUCLEOTIDE SEQUENCE [LARGE SCALE GENOMIC DNA]</scope>
    <source>
        <strain evidence="3">ATCC700992</strain>
    </source>
</reference>
<gene>
    <name evidence="2" type="ORF">LFA_3214</name>
</gene>
<dbReference type="OrthoDB" id="8453239at2"/>
<accession>A0A098G968</accession>
<keyword evidence="3" id="KW-1185">Reference proteome</keyword>
<feature type="transmembrane region" description="Helical" evidence="1">
    <location>
        <begin position="33"/>
        <end position="54"/>
    </location>
</feature>
<dbReference type="EMBL" id="LN614827">
    <property type="protein sequence ID" value="CEG58549.1"/>
    <property type="molecule type" value="Genomic_DNA"/>
</dbReference>
<dbReference type="Proteomes" id="UP000032430">
    <property type="component" value="Chromosome I"/>
</dbReference>
<dbReference type="AlphaFoldDB" id="A0A098G968"/>
<evidence type="ECO:0000313" key="2">
    <source>
        <dbReference type="EMBL" id="CEG58549.1"/>
    </source>
</evidence>